<gene>
    <name evidence="2" type="ORF">EXIGLDRAFT_729686</name>
</gene>
<organism evidence="2 3">
    <name type="scientific">Exidia glandulosa HHB12029</name>
    <dbReference type="NCBI Taxonomy" id="1314781"/>
    <lineage>
        <taxon>Eukaryota</taxon>
        <taxon>Fungi</taxon>
        <taxon>Dikarya</taxon>
        <taxon>Basidiomycota</taxon>
        <taxon>Agaricomycotina</taxon>
        <taxon>Agaricomycetes</taxon>
        <taxon>Auriculariales</taxon>
        <taxon>Exidiaceae</taxon>
        <taxon>Exidia</taxon>
    </lineage>
</organism>
<evidence type="ECO:0000313" key="2">
    <source>
        <dbReference type="EMBL" id="KZV82467.1"/>
    </source>
</evidence>
<feature type="compositionally biased region" description="Basic residues" evidence="1">
    <location>
        <begin position="81"/>
        <end position="92"/>
    </location>
</feature>
<dbReference type="InParanoid" id="A0A165CHG4"/>
<dbReference type="Proteomes" id="UP000077266">
    <property type="component" value="Unassembled WGS sequence"/>
</dbReference>
<evidence type="ECO:0000313" key="3">
    <source>
        <dbReference type="Proteomes" id="UP000077266"/>
    </source>
</evidence>
<evidence type="ECO:0000256" key="1">
    <source>
        <dbReference type="SAM" id="MobiDB-lite"/>
    </source>
</evidence>
<sequence>MALVSATASTRRPRAIGIGSRWSVMAVRARGWALNRHKPPETTEPWSVLTDPKARRAQLEEGQGDLYPLRSFVPSQGDHRRPNRHRDRVWWM</sequence>
<proteinExistence type="predicted"/>
<reference evidence="2 3" key="1">
    <citation type="journal article" date="2016" name="Mol. Biol. Evol.">
        <title>Comparative Genomics of Early-Diverging Mushroom-Forming Fungi Provides Insights into the Origins of Lignocellulose Decay Capabilities.</title>
        <authorList>
            <person name="Nagy L.G."/>
            <person name="Riley R."/>
            <person name="Tritt A."/>
            <person name="Adam C."/>
            <person name="Daum C."/>
            <person name="Floudas D."/>
            <person name="Sun H."/>
            <person name="Yadav J.S."/>
            <person name="Pangilinan J."/>
            <person name="Larsson K.H."/>
            <person name="Matsuura K."/>
            <person name="Barry K."/>
            <person name="Labutti K."/>
            <person name="Kuo R."/>
            <person name="Ohm R.A."/>
            <person name="Bhattacharya S.S."/>
            <person name="Shirouzu T."/>
            <person name="Yoshinaga Y."/>
            <person name="Martin F.M."/>
            <person name="Grigoriev I.V."/>
            <person name="Hibbett D.S."/>
        </authorList>
    </citation>
    <scope>NUCLEOTIDE SEQUENCE [LARGE SCALE GENOMIC DNA]</scope>
    <source>
        <strain evidence="2 3">HHB12029</strain>
    </source>
</reference>
<accession>A0A165CHG4</accession>
<feature type="region of interest" description="Disordered" evidence="1">
    <location>
        <begin position="68"/>
        <end position="92"/>
    </location>
</feature>
<keyword evidence="3" id="KW-1185">Reference proteome</keyword>
<dbReference type="AlphaFoldDB" id="A0A165CHG4"/>
<name>A0A165CHG4_EXIGL</name>
<dbReference type="EMBL" id="KV426321">
    <property type="protein sequence ID" value="KZV82467.1"/>
    <property type="molecule type" value="Genomic_DNA"/>
</dbReference>
<protein>
    <submittedName>
        <fullName evidence="2">Uncharacterized protein</fullName>
    </submittedName>
</protein>